<dbReference type="Pfam" id="PF01113">
    <property type="entry name" value="DapB_N"/>
    <property type="match status" value="1"/>
</dbReference>
<protein>
    <submittedName>
        <fullName evidence="5">Dihydrodipicolinate reductase domain protein</fullName>
        <ecNumber evidence="5">1.17.1.8</ecNumber>
    </submittedName>
</protein>
<keyword evidence="1" id="KW-0521">NADP</keyword>
<dbReference type="GO" id="GO:0009089">
    <property type="term" value="P:lysine biosynthetic process via diaminopimelate"/>
    <property type="evidence" value="ECO:0007669"/>
    <property type="project" value="InterPro"/>
</dbReference>
<dbReference type="HOGENOM" id="CLU_050509_1_0_9"/>
<dbReference type="SMR" id="D3AE01"/>
<sequence>MGHGPETVDFLFEILSKKGSVVMMNYEKIRVVQYGCGKMAKYILRYLYEKGAEIVGAIDVNPEVVGMDVGEFAELGFKLGVTIRDDADAVLDECDADIAVVTLFSFMDDCYSHFEKCVSRGINVVTTCEEAIYPWTTSSAITNKLDLLAKENGCTIVGAGMQDIYWINMIGCVAGGVHRIDRIEGAVSYNVEDYGLALAEAHGAGLTPEEFEAQIAHPTTLEPAYVWNSNEALCNKMGWTIKSQSQKCVPYFYDTDLYSATLGKTIPKGNCIGMSAVVTTETFQGPVIETQCIGKVYGPDDGDMCDWKIIGEPDTTFYVTKPATVEHTCATIVNRIPTILNAPAGYITVEKLEELKYLSYPMHMYLEH</sequence>
<evidence type="ECO:0000256" key="1">
    <source>
        <dbReference type="ARBA" id="ARBA00022857"/>
    </source>
</evidence>
<proteinExistence type="predicted"/>
<dbReference type="Proteomes" id="UP000004968">
    <property type="component" value="Unassembled WGS sequence"/>
</dbReference>
<evidence type="ECO:0000313" key="6">
    <source>
        <dbReference type="Proteomes" id="UP000004968"/>
    </source>
</evidence>
<dbReference type="CDD" id="cd24146">
    <property type="entry name" value="nat-AmDH_N_like"/>
    <property type="match status" value="1"/>
</dbReference>
<evidence type="ECO:0000313" key="5">
    <source>
        <dbReference type="EMBL" id="EFC99957.1"/>
    </source>
</evidence>
<dbReference type="InterPro" id="IPR036291">
    <property type="entry name" value="NAD(P)-bd_dom_sf"/>
</dbReference>
<keyword evidence="2 5" id="KW-0560">Oxidoreductase</keyword>
<dbReference type="EMBL" id="ACIO01000138">
    <property type="protein sequence ID" value="EFC99957.1"/>
    <property type="molecule type" value="Genomic_DNA"/>
</dbReference>
<organism evidence="5 6">
    <name type="scientific">Hungatella hathewayi DSM 13479</name>
    <dbReference type="NCBI Taxonomy" id="566550"/>
    <lineage>
        <taxon>Bacteria</taxon>
        <taxon>Bacillati</taxon>
        <taxon>Bacillota</taxon>
        <taxon>Clostridia</taxon>
        <taxon>Lachnospirales</taxon>
        <taxon>Lachnospiraceae</taxon>
        <taxon>Hungatella</taxon>
    </lineage>
</organism>
<feature type="domain" description="Dihydrodipicolinate reductase N-terminal" evidence="3">
    <location>
        <begin position="29"/>
        <end position="126"/>
    </location>
</feature>
<dbReference type="GO" id="GO:0008839">
    <property type="term" value="F:4-hydroxy-tetrahydrodipicolinate reductase"/>
    <property type="evidence" value="ECO:0007669"/>
    <property type="project" value="UniProtKB-EC"/>
</dbReference>
<accession>D3AE01</accession>
<feature type="domain" description="2,4-diaminopentanoate dehydrogenase C-terminal" evidence="4">
    <location>
        <begin position="169"/>
        <end position="352"/>
    </location>
</feature>
<dbReference type="AlphaFoldDB" id="D3AE01"/>
<name>D3AE01_9FIRM</name>
<dbReference type="Gene3D" id="3.40.50.720">
    <property type="entry name" value="NAD(P)-binding Rossmann-like Domain"/>
    <property type="match status" value="1"/>
</dbReference>
<dbReference type="InterPro" id="IPR000846">
    <property type="entry name" value="DapB_N"/>
</dbReference>
<gene>
    <name evidence="5" type="ORF">CLOSTHATH_01830</name>
</gene>
<reference evidence="5 6" key="1">
    <citation type="submission" date="2010-01" db="EMBL/GenBank/DDBJ databases">
        <authorList>
            <person name="Weinstock G."/>
            <person name="Sodergren E."/>
            <person name="Clifton S."/>
            <person name="Fulton L."/>
            <person name="Fulton B."/>
            <person name="Courtney L."/>
            <person name="Fronick C."/>
            <person name="Harrison M."/>
            <person name="Strong C."/>
            <person name="Farmer C."/>
            <person name="Delahaunty K."/>
            <person name="Markovic C."/>
            <person name="Hall O."/>
            <person name="Minx P."/>
            <person name="Tomlinson C."/>
            <person name="Mitreva M."/>
            <person name="Nelson J."/>
            <person name="Hou S."/>
            <person name="Wollam A."/>
            <person name="Pepin K.H."/>
            <person name="Johnson M."/>
            <person name="Bhonagiri V."/>
            <person name="Nash W.E."/>
            <person name="Warren W."/>
            <person name="Chinwalla A."/>
            <person name="Mardis E.R."/>
            <person name="Wilson R.K."/>
        </authorList>
    </citation>
    <scope>NUCLEOTIDE SEQUENCE [LARGE SCALE GENOMIC DNA]</scope>
    <source>
        <strain evidence="5 6">DSM 13479</strain>
    </source>
</reference>
<dbReference type="InterPro" id="IPR045760">
    <property type="entry name" value="DAP_DH_C"/>
</dbReference>
<evidence type="ECO:0000259" key="3">
    <source>
        <dbReference type="Pfam" id="PF01113"/>
    </source>
</evidence>
<dbReference type="SUPFAM" id="SSF51735">
    <property type="entry name" value="NAD(P)-binding Rossmann-fold domains"/>
    <property type="match status" value="1"/>
</dbReference>
<comment type="caution">
    <text evidence="5">The sequence shown here is derived from an EMBL/GenBank/DDBJ whole genome shotgun (WGS) entry which is preliminary data.</text>
</comment>
<dbReference type="Pfam" id="PF19328">
    <property type="entry name" value="DAP_DH_C"/>
    <property type="match status" value="1"/>
</dbReference>
<dbReference type="EC" id="1.17.1.8" evidence="5"/>
<evidence type="ECO:0000259" key="4">
    <source>
        <dbReference type="Pfam" id="PF19328"/>
    </source>
</evidence>
<evidence type="ECO:0000256" key="2">
    <source>
        <dbReference type="ARBA" id="ARBA00023002"/>
    </source>
</evidence>